<evidence type="ECO:0000313" key="14">
    <source>
        <dbReference type="Proteomes" id="UP000826234"/>
    </source>
</evidence>
<keyword evidence="4" id="KW-0732">Signal</keyword>
<sequence>MKDALPYSIINECVFVKLFTSESVDVVLLIDSSDVLGRRGFSSVKPFVNRLINSLPIGPNKYRVALAQYSDDLHIEFQLDEFKAKNPMLNHIKKNFLFRGGSLRIGNAMHKVHEAFFKPPRRAQNQIVVVTASGPSEDGVEGPAKMLQNDGIKIIALGIQNALQQELQSMATKFSYHFQTPRELQLFSQNMSNVIQSAIETDIGTIILTTPSPTVTTPSPAVTPSPTLIQNVSTKVADCAHDSVADVVFVMDESVPKANAEYVRDFLENTINSLDVKEECIRVGLVQYSTEPQVISFLSKETEKNDLLRIIQSFSPREGKANLGAAINITWKQVFTESAGSRKNQGVQQIATVITHRPSDDSVTEAANLLIKTDVTVFAIGIEEANMSQLTQVVSYPPQRNIIQVNFSDLPKQSGTFQKKLFNEIQDKLYVQSEKKVHLKTGCVDTERADIYFLIDGSRSIYYKDFDEKMKSFLKEVIKMFTVGPDHVRFGVVQYADNAKTEFEVHEHTTSKNLEKAINNIKQMHGNTFTGAALNFMKPLFENARKQRKNKVPCYLIVLTDGDADDSVKVPADTLREAEIIIFAIGVGNAIMAELHEIGESRVYYVHQYDSLKKIKNSLVQAVCSEEVCKDKKADVMFLVDSSFSIGHENFKKMKNFMRELVNRSDIGQDKVRVGVVQFSDTSEEVFQLNKHSTKSDIIEAIGNMAPILKNTFTGEALRFVSDYFQPAKGARLSVNKILVLITDGEARDEVKTPATELRDKGIIIYSVGVFNANKTQLEEISGKSENVFYIENFDILKQIEDDIIFGICSPFKPEECKRANILDIIFVIDSSGSIGDYNYDIMKDFLIDIVNKSDVGKDRVQFGAVKYSDHPQTLFYLNTHDNKEAIIEVIKNDQLLGQTTYTAEALRHSEDLFTVNHGSRKHRGVPQLLMVITDGDSHDKDKLDVVSTRIRNDGITIYAIGIKEAKRDELEIMAENKDNVFFVDTFDGLKNLSVIDNYCPTAACDIQAEIVFLIDGSISVTKAGFENVKVFLTKLVDLIGFNDNILFGMAQFSDIYEEEFPLGHYRNKSELKNKITNVSMEEGKRTFIGQGLKKVKAFFKSPRRRVARNVQQKLLVITDGRSHDSFTQPAEELRKEGVEIHAVGVGKISHVQLQQITNSPERIYTTANYSELPNTAKRITGEMCKVDDKSTCFVDVLMGFDISSQKPGDHLFNNQQLLKAYLPDIIKDFTSLSSVSCNKGTTTQFSVVIPIENTEQPVLATLEVDHEKILEKLRNVVINTPTYLNVKFLDSLWNKVQNLTDDTNRSKVLLLFSDGLDDDLEALEKKSEELRKQGLDGIITVVLEGATNFHDLLYIEFGKGFGYNEQLTIGTQNIASQLFEYVDKIAERKCCCVFCKCAGEKGLPGQTGGKGLKGTVGPEGRQGDIGEDGEPGNSGIRGPEGQKGCRGEYGKKGPKGLRGNTGEKGEDGIDGVDGIDGEEGNSGMDNYIKGAVGLVGVQGRQETREQREEKDQQENRVKMELRDMANKGLKDQRVNLETWAFLGDLVKKELEEEWRYGPKGSKGLPLYSPCELIEFVRGHSPCWRGKHQCPVYPTELVFALDVSQDTTPQLFQRMKEMVIEAVNNTKIRESNCPVGARVAVISYSSETHYLIRFSDFHSKKKLLQKLDVLSYQRSENKRDLGGSMRYVARNIFKRTLPGANVRKVAVFFSNGQSDNPNSIDTAVMEFSALDILPAIIAFKNIPRVNRAFTMDDTGLFQVINVQQETDYTPALQKLQSCVICYDKCWPDEFCFRETTTPPEAYMDAAFILESSRKVRSAEFDKLKDFLSVALDNFDISGDPKSSLRGDRVAVLSHAPLEFRPQRQGSPVKTEFDFVTYSSKRRMKRHIQESVQQLNGETAVGHAIQWTIDNIFSKVPNQRKYKAIFILSAGVTSQWDKEVLSDASLRAKCQGYALFVLSVGHEYDDIELREMASVPLEHHLVQLGRIHKAELGYAAKFLKPFVRLLKNGINSYPQTQLRRRCANISTKKPVYIPQQQTPLIVPVGPMVQDAEPYFQDYLARDSVSPDNLISNAQKQTIVLGN</sequence>
<feature type="compositionally biased region" description="Acidic residues" evidence="11">
    <location>
        <begin position="1469"/>
        <end position="1480"/>
    </location>
</feature>
<feature type="domain" description="VWFA" evidence="12">
    <location>
        <begin position="635"/>
        <end position="804"/>
    </location>
</feature>
<evidence type="ECO:0000256" key="10">
    <source>
        <dbReference type="ARBA" id="ARBA00044000"/>
    </source>
</evidence>
<evidence type="ECO:0000256" key="6">
    <source>
        <dbReference type="ARBA" id="ARBA00022889"/>
    </source>
</evidence>
<comment type="function">
    <text evidence="9">Collagen VI acts as a cell-binding protein.</text>
</comment>
<organism evidence="13 14">
    <name type="scientific">Phrynosoma platyrhinos</name>
    <name type="common">Desert horned lizard</name>
    <dbReference type="NCBI Taxonomy" id="52577"/>
    <lineage>
        <taxon>Eukaryota</taxon>
        <taxon>Metazoa</taxon>
        <taxon>Chordata</taxon>
        <taxon>Craniata</taxon>
        <taxon>Vertebrata</taxon>
        <taxon>Euteleostomi</taxon>
        <taxon>Lepidosauria</taxon>
        <taxon>Squamata</taxon>
        <taxon>Bifurcata</taxon>
        <taxon>Unidentata</taxon>
        <taxon>Episquamata</taxon>
        <taxon>Toxicofera</taxon>
        <taxon>Iguania</taxon>
        <taxon>Phrynosomatidae</taxon>
        <taxon>Phrynosomatinae</taxon>
        <taxon>Phrynosoma</taxon>
    </lineage>
</organism>
<feature type="domain" description="VWFA" evidence="12">
    <location>
        <begin position="1804"/>
        <end position="2005"/>
    </location>
</feature>
<evidence type="ECO:0000256" key="7">
    <source>
        <dbReference type="ARBA" id="ARBA00023180"/>
    </source>
</evidence>
<gene>
    <name evidence="13" type="ORF">JD844_002801</name>
</gene>
<dbReference type="Pfam" id="PF01391">
    <property type="entry name" value="Collagen"/>
    <property type="match status" value="1"/>
</dbReference>
<dbReference type="InterPro" id="IPR008160">
    <property type="entry name" value="Collagen"/>
</dbReference>
<evidence type="ECO:0000256" key="8">
    <source>
        <dbReference type="ARBA" id="ARBA00023278"/>
    </source>
</evidence>
<dbReference type="PANTHER" id="PTHR24020:SF90">
    <property type="entry name" value="COLLAGEN ALPHA-1(XXI) CHAIN"/>
    <property type="match status" value="1"/>
</dbReference>
<dbReference type="InterPro" id="IPR002035">
    <property type="entry name" value="VWF_A"/>
</dbReference>
<keyword evidence="5" id="KW-0677">Repeat</keyword>
<evidence type="ECO:0000256" key="3">
    <source>
        <dbReference type="ARBA" id="ARBA00022530"/>
    </source>
</evidence>
<evidence type="ECO:0000256" key="2">
    <source>
        <dbReference type="ARBA" id="ARBA00022525"/>
    </source>
</evidence>
<evidence type="ECO:0000256" key="1">
    <source>
        <dbReference type="ARBA" id="ARBA00004498"/>
    </source>
</evidence>
<evidence type="ECO:0000256" key="4">
    <source>
        <dbReference type="ARBA" id="ARBA00022729"/>
    </source>
</evidence>
<evidence type="ECO:0000313" key="13">
    <source>
        <dbReference type="EMBL" id="KAH0627278.1"/>
    </source>
</evidence>
<feature type="domain" description="VWFA" evidence="12">
    <location>
        <begin position="1196"/>
        <end position="1386"/>
    </location>
</feature>
<feature type="domain" description="VWFA" evidence="12">
    <location>
        <begin position="1010"/>
        <end position="1180"/>
    </location>
</feature>
<protein>
    <recommendedName>
        <fullName evidence="12">VWFA domain-containing protein</fullName>
    </recommendedName>
</protein>
<feature type="domain" description="VWFA" evidence="12">
    <location>
        <begin position="824"/>
        <end position="999"/>
    </location>
</feature>
<reference evidence="13 14" key="1">
    <citation type="journal article" date="2022" name="Gigascience">
        <title>A chromosome-level genome assembly and annotation of the desert horned lizard, Phrynosoma platyrhinos, provides insight into chromosomal rearrangements among reptiles.</title>
        <authorList>
            <person name="Koochekian N."/>
            <person name="Ascanio A."/>
            <person name="Farleigh K."/>
            <person name="Card D.C."/>
            <person name="Schield D.R."/>
            <person name="Castoe T.A."/>
            <person name="Jezkova T."/>
        </authorList>
    </citation>
    <scope>NUCLEOTIDE SEQUENCE [LARGE SCALE GENOMIC DNA]</scope>
    <source>
        <strain evidence="13">NK-2021</strain>
    </source>
</reference>
<keyword evidence="8" id="KW-0379">Hydroxylation</keyword>
<dbReference type="InterPro" id="IPR050525">
    <property type="entry name" value="ECM_Assembly_Org"/>
</dbReference>
<proteinExistence type="inferred from homology"/>
<comment type="subcellular location">
    <subcellularLocation>
        <location evidence="1">Secreted</location>
        <location evidence="1">Extracellular space</location>
        <location evidence="1">Extracellular matrix</location>
    </subcellularLocation>
</comment>
<dbReference type="CDD" id="cd01472">
    <property type="entry name" value="vWA_collagen"/>
    <property type="match status" value="3"/>
</dbReference>
<dbReference type="SUPFAM" id="SSF53300">
    <property type="entry name" value="vWA-like"/>
    <property type="match status" value="9"/>
</dbReference>
<comment type="similarity">
    <text evidence="10">Belongs to the type VI collagen family.</text>
</comment>
<dbReference type="SMART" id="SM00327">
    <property type="entry name" value="VWA"/>
    <property type="match status" value="9"/>
</dbReference>
<keyword evidence="2" id="KW-0964">Secreted</keyword>
<dbReference type="PRINTS" id="PR00453">
    <property type="entry name" value="VWFADOMAIN"/>
</dbReference>
<feature type="region of interest" description="Disordered" evidence="11">
    <location>
        <begin position="1408"/>
        <end position="1482"/>
    </location>
</feature>
<dbReference type="Gene3D" id="3.40.50.410">
    <property type="entry name" value="von Willebrand factor, type A domain"/>
    <property type="match status" value="8"/>
</dbReference>
<comment type="caution">
    <text evidence="13">The sequence shown here is derived from an EMBL/GenBank/DDBJ whole genome shotgun (WGS) entry which is preliminary data.</text>
</comment>
<keyword evidence="14" id="KW-1185">Reference proteome</keyword>
<keyword evidence="7" id="KW-0325">Glycoprotein</keyword>
<dbReference type="Proteomes" id="UP000826234">
    <property type="component" value="Unassembled WGS sequence"/>
</dbReference>
<evidence type="ECO:0000259" key="12">
    <source>
        <dbReference type="PROSITE" id="PS50234"/>
    </source>
</evidence>
<evidence type="ECO:0000256" key="5">
    <source>
        <dbReference type="ARBA" id="ARBA00022737"/>
    </source>
</evidence>
<feature type="domain" description="VWFA" evidence="12">
    <location>
        <begin position="450"/>
        <end position="623"/>
    </location>
</feature>
<dbReference type="PROSITE" id="PS50234">
    <property type="entry name" value="VWFA"/>
    <property type="match status" value="9"/>
</dbReference>
<dbReference type="CDD" id="cd01450">
    <property type="entry name" value="vWFA_subfamily_ECM"/>
    <property type="match status" value="2"/>
</dbReference>
<dbReference type="InterPro" id="IPR036465">
    <property type="entry name" value="vWFA_dom_sf"/>
</dbReference>
<feature type="domain" description="VWFA" evidence="12">
    <location>
        <begin position="1596"/>
        <end position="1779"/>
    </location>
</feature>
<feature type="domain" description="VWFA" evidence="12">
    <location>
        <begin position="25"/>
        <end position="203"/>
    </location>
</feature>
<dbReference type="EMBL" id="JAIPUX010000521">
    <property type="protein sequence ID" value="KAH0627278.1"/>
    <property type="molecule type" value="Genomic_DNA"/>
</dbReference>
<accession>A0ABQ7TDP1</accession>
<feature type="domain" description="VWFA" evidence="12">
    <location>
        <begin position="246"/>
        <end position="425"/>
    </location>
</feature>
<keyword evidence="3" id="KW-0272">Extracellular matrix</keyword>
<evidence type="ECO:0000256" key="11">
    <source>
        <dbReference type="SAM" id="MobiDB-lite"/>
    </source>
</evidence>
<evidence type="ECO:0000256" key="9">
    <source>
        <dbReference type="ARBA" id="ARBA00043858"/>
    </source>
</evidence>
<keyword evidence="6" id="KW-0130">Cell adhesion</keyword>
<dbReference type="PANTHER" id="PTHR24020">
    <property type="entry name" value="COLLAGEN ALPHA"/>
    <property type="match status" value="1"/>
</dbReference>
<dbReference type="Pfam" id="PF00092">
    <property type="entry name" value="VWA"/>
    <property type="match status" value="8"/>
</dbReference>
<name>A0ABQ7TDP1_PHRPL</name>